<dbReference type="EMBL" id="KL584712">
    <property type="protein sequence ID" value="KEQ72274.1"/>
    <property type="molecule type" value="Genomic_DNA"/>
</dbReference>
<feature type="chain" id="PRO_5001702959" evidence="1">
    <location>
        <begin position="20"/>
        <end position="803"/>
    </location>
</feature>
<dbReference type="InterPro" id="IPR035398">
    <property type="entry name" value="Bac_rhamnosid_C"/>
</dbReference>
<evidence type="ECO:0000313" key="4">
    <source>
        <dbReference type="EMBL" id="KEQ72274.1"/>
    </source>
</evidence>
<evidence type="ECO:0000259" key="3">
    <source>
        <dbReference type="Pfam" id="PF17390"/>
    </source>
</evidence>
<name>A0A074WKZ1_9PEZI</name>
<gene>
    <name evidence="4" type="ORF">M436DRAFT_49148</name>
</gene>
<dbReference type="InterPro" id="IPR035396">
    <property type="entry name" value="Bac_rhamnosid6H"/>
</dbReference>
<dbReference type="Gene3D" id="1.50.10.10">
    <property type="match status" value="1"/>
</dbReference>
<dbReference type="GO" id="GO:0005975">
    <property type="term" value="P:carbohydrate metabolic process"/>
    <property type="evidence" value="ECO:0007669"/>
    <property type="project" value="InterPro"/>
</dbReference>
<dbReference type="GeneID" id="25411007"/>
<dbReference type="RefSeq" id="XP_013426135.1">
    <property type="nucleotide sequence ID" value="XM_013570681.1"/>
</dbReference>
<dbReference type="Gene3D" id="2.60.120.560">
    <property type="entry name" value="Exo-inulinase, domain 1"/>
    <property type="match status" value="1"/>
</dbReference>
<dbReference type="SUPFAM" id="SSF48208">
    <property type="entry name" value="Six-hairpin glycosidases"/>
    <property type="match status" value="1"/>
</dbReference>
<dbReference type="Pfam" id="PF17389">
    <property type="entry name" value="Bac_rhamnosid6H"/>
    <property type="match status" value="1"/>
</dbReference>
<keyword evidence="5" id="KW-1185">Reference proteome</keyword>
<dbReference type="STRING" id="1043004.A0A074WKZ1"/>
<dbReference type="Proteomes" id="UP000027730">
    <property type="component" value="Unassembled WGS sequence"/>
</dbReference>
<dbReference type="InterPro" id="IPR008928">
    <property type="entry name" value="6-hairpin_glycosidase_sf"/>
</dbReference>
<dbReference type="GO" id="GO:0003824">
    <property type="term" value="F:catalytic activity"/>
    <property type="evidence" value="ECO:0007669"/>
    <property type="project" value="UniProtKB-ARBA"/>
</dbReference>
<accession>A0A074WKZ1</accession>
<reference evidence="4 5" key="1">
    <citation type="journal article" date="2014" name="BMC Genomics">
        <title>Genome sequencing of four Aureobasidium pullulans varieties: biotechnological potential, stress tolerance, and description of new species.</title>
        <authorList>
            <person name="Gostin Ar C."/>
            <person name="Ohm R.A."/>
            <person name="Kogej T."/>
            <person name="Sonjak S."/>
            <person name="Turk M."/>
            <person name="Zajc J."/>
            <person name="Zalar P."/>
            <person name="Grube M."/>
            <person name="Sun H."/>
            <person name="Han J."/>
            <person name="Sharma A."/>
            <person name="Chiniquy J."/>
            <person name="Ngan C.Y."/>
            <person name="Lipzen A."/>
            <person name="Barry K."/>
            <person name="Grigoriev I.V."/>
            <person name="Gunde-Cimerman N."/>
        </authorList>
    </citation>
    <scope>NUCLEOTIDE SEQUENCE [LARGE SCALE GENOMIC DNA]</scope>
    <source>
        <strain evidence="4 5">CBS 147.97</strain>
    </source>
</reference>
<feature type="domain" description="Alpha-L-rhamnosidase C-terminal" evidence="3">
    <location>
        <begin position="696"/>
        <end position="763"/>
    </location>
</feature>
<organism evidence="4 5">
    <name type="scientific">Aureobasidium namibiae CBS 147.97</name>
    <dbReference type="NCBI Taxonomy" id="1043004"/>
    <lineage>
        <taxon>Eukaryota</taxon>
        <taxon>Fungi</taxon>
        <taxon>Dikarya</taxon>
        <taxon>Ascomycota</taxon>
        <taxon>Pezizomycotina</taxon>
        <taxon>Dothideomycetes</taxon>
        <taxon>Dothideomycetidae</taxon>
        <taxon>Dothideales</taxon>
        <taxon>Saccotheciaceae</taxon>
        <taxon>Aureobasidium</taxon>
    </lineage>
</organism>
<feature type="signal peptide" evidence="1">
    <location>
        <begin position="1"/>
        <end position="19"/>
    </location>
</feature>
<dbReference type="HOGENOM" id="CLU_007933_2_0_1"/>
<proteinExistence type="predicted"/>
<feature type="domain" description="Alpha-L-rhamnosidase six-hairpin glycosidase" evidence="2">
    <location>
        <begin position="358"/>
        <end position="584"/>
    </location>
</feature>
<dbReference type="PANTHER" id="PTHR34987:SF4">
    <property type="entry name" value="ALPHA-L-RHAMNOSIDASE C-TERMINAL DOMAIN-CONTAINING PROTEIN"/>
    <property type="match status" value="1"/>
</dbReference>
<dbReference type="Pfam" id="PF17390">
    <property type="entry name" value="Bac_rhamnosid_C"/>
    <property type="match status" value="1"/>
</dbReference>
<evidence type="ECO:0000256" key="1">
    <source>
        <dbReference type="SAM" id="SignalP"/>
    </source>
</evidence>
<keyword evidence="1" id="KW-0732">Signal</keyword>
<evidence type="ECO:0000259" key="2">
    <source>
        <dbReference type="Pfam" id="PF17389"/>
    </source>
</evidence>
<dbReference type="InterPro" id="IPR012341">
    <property type="entry name" value="6hp_glycosidase-like_sf"/>
</dbReference>
<evidence type="ECO:0000313" key="5">
    <source>
        <dbReference type="Proteomes" id="UP000027730"/>
    </source>
</evidence>
<dbReference type="PANTHER" id="PTHR34987">
    <property type="entry name" value="C, PUTATIVE (AFU_ORTHOLOGUE AFUA_3G02880)-RELATED"/>
    <property type="match status" value="1"/>
</dbReference>
<protein>
    <submittedName>
        <fullName evidence="4">Putative alpha-L-rhamnosidase C</fullName>
    </submittedName>
</protein>
<sequence length="803" mass="86437">MLKSSWLPLLLLFCPGSQANENLVFARQENGIIHLRSDGSRPAQFVIDHGHDVNGFTTYHVLNASGDTSDFSIAHSETRALLNDDQSDGPIAMAAAQQTYRVQHYNTSAVNTTHTSRLLQGGVRWQLLTLSSPGDLMLSNVGLIPSPRISNSQGVFECSNANWTNIWNTGAATIAGSMIAAESIPEFWQLQTEGAHIESAAPQPYTGLQAQALTSYEMNFTVKPVVGGFSFKVLSDTLGEGIYIWVDLSKRTISAFDGSTEAGNLLTNAFFNGTGDALDRWYRVSASVDLSKIDVSIDDTLILSFSQTSKFYGSFGLGAANGQSALFTNLSVTSAGATIYSSTLTSQSVLEDFLVGTNPLNMIVDGARRDRIAYAGDLDIAARTVATSNFQLEYINNTIQLLASNQMTAGFFVPTVKIQQSPRQELININQTGLIAYSFSLLSAMGEYVLISGNIAAAKAYAPAATRMLDWAASQRLSNGLFNLSDAGFGGDWNYYDPARSGVVTKFNVVYALALQEVIPMLAVAGINTTRYQETLEDLRVSINAHLYSNTSNAYMISSSQTQGIAQDANAMAILADIPQGTHTKLNISRAMAAQLLVNHGALPFSNSTPGVSKIISPFASSYHLRAAFAAQDPPSAKHLLDNLWTPMTLQTAANYSGCFWEAVSLDGKPGLGDGTSLCHAWSSGPTAELTRNVLGIQAVTPGFREWRVVPQSLGLEWARGSQPTPSGYITVEWRYDEQGLVSMDVSAPPGTRGSVSLPWPMEPLTKNSTVVTLVNGRVVQGHEFEAVGGGQFQLTQYYTDSA</sequence>
<dbReference type="OrthoDB" id="10036721at2759"/>
<dbReference type="AlphaFoldDB" id="A0A074WKZ1"/>
<dbReference type="Gene3D" id="2.60.420.10">
    <property type="entry name" value="Maltose phosphorylase, domain 3"/>
    <property type="match status" value="1"/>
</dbReference>